<feature type="transmembrane region" description="Helical" evidence="1">
    <location>
        <begin position="120"/>
        <end position="142"/>
    </location>
</feature>
<keyword evidence="3" id="KW-1185">Reference proteome</keyword>
<gene>
    <name evidence="2" type="ORF">IW245_005455</name>
</gene>
<evidence type="ECO:0000313" key="2">
    <source>
        <dbReference type="EMBL" id="MBG6139261.1"/>
    </source>
</evidence>
<proteinExistence type="predicted"/>
<feature type="transmembrane region" description="Helical" evidence="1">
    <location>
        <begin position="179"/>
        <end position="199"/>
    </location>
</feature>
<accession>A0A8J7GWS1</accession>
<comment type="caution">
    <text evidence="2">The sequence shown here is derived from an EMBL/GenBank/DDBJ whole genome shotgun (WGS) entry which is preliminary data.</text>
</comment>
<evidence type="ECO:0000313" key="3">
    <source>
        <dbReference type="Proteomes" id="UP000622552"/>
    </source>
</evidence>
<dbReference type="RefSeq" id="WP_197005935.1">
    <property type="nucleotide sequence ID" value="NZ_BONS01000012.1"/>
</dbReference>
<feature type="transmembrane region" description="Helical" evidence="1">
    <location>
        <begin position="75"/>
        <end position="100"/>
    </location>
</feature>
<dbReference type="EMBL" id="JADOUF010000001">
    <property type="protein sequence ID" value="MBG6139261.1"/>
    <property type="molecule type" value="Genomic_DNA"/>
</dbReference>
<organism evidence="2 3">
    <name type="scientific">Longispora fulva</name>
    <dbReference type="NCBI Taxonomy" id="619741"/>
    <lineage>
        <taxon>Bacteria</taxon>
        <taxon>Bacillati</taxon>
        <taxon>Actinomycetota</taxon>
        <taxon>Actinomycetes</taxon>
        <taxon>Micromonosporales</taxon>
        <taxon>Micromonosporaceae</taxon>
        <taxon>Longispora</taxon>
    </lineage>
</organism>
<sequence>MFTTLFVGGIALGTALAGGDPFPSPFGDPAGTLAYFREHHTAVGVGAALQFAASVPFALYAATTAARLRNLGIRAPGATIALVGGVLAAAMLTLSGLLTWVLSRPDVLTEPALVHALHNLAFATGGVGHVVFAGLLVAGLAVPGLLARLLPRGLAVTGLVIAAVAELATLTLLVPDAAVLLPIARFTGMAWLITAGFLLPSTRTR</sequence>
<dbReference type="AlphaFoldDB" id="A0A8J7GWS1"/>
<evidence type="ECO:0000256" key="1">
    <source>
        <dbReference type="SAM" id="Phobius"/>
    </source>
</evidence>
<feature type="transmembrane region" description="Helical" evidence="1">
    <location>
        <begin position="41"/>
        <end position="63"/>
    </location>
</feature>
<keyword evidence="1" id="KW-0472">Membrane</keyword>
<name>A0A8J7GWS1_9ACTN</name>
<reference evidence="2" key="1">
    <citation type="submission" date="2020-11" db="EMBL/GenBank/DDBJ databases">
        <title>Sequencing the genomes of 1000 actinobacteria strains.</title>
        <authorList>
            <person name="Klenk H.-P."/>
        </authorList>
    </citation>
    <scope>NUCLEOTIDE SEQUENCE</scope>
    <source>
        <strain evidence="2">DSM 45356</strain>
    </source>
</reference>
<feature type="transmembrane region" description="Helical" evidence="1">
    <location>
        <begin position="154"/>
        <end position="173"/>
    </location>
</feature>
<keyword evidence="1" id="KW-1133">Transmembrane helix</keyword>
<protein>
    <submittedName>
        <fullName evidence="2">Putative membrane protein YkgB</fullName>
    </submittedName>
</protein>
<keyword evidence="1" id="KW-0812">Transmembrane</keyword>
<dbReference type="Proteomes" id="UP000622552">
    <property type="component" value="Unassembled WGS sequence"/>
</dbReference>